<name>A0A1N5WP04_9ARCH</name>
<dbReference type="Proteomes" id="UP000195607">
    <property type="component" value="Chromosome I"/>
</dbReference>
<proteinExistence type="predicted"/>
<evidence type="ECO:0000313" key="2">
    <source>
        <dbReference type="Proteomes" id="UP000195607"/>
    </source>
</evidence>
<reference evidence="1 2" key="1">
    <citation type="submission" date="2016-04" db="EMBL/GenBank/DDBJ databases">
        <authorList>
            <person name="Evans L.H."/>
            <person name="Alamgir A."/>
            <person name="Owens N."/>
            <person name="Weber N.D."/>
            <person name="Virtaneva K."/>
            <person name="Barbian K."/>
            <person name="Babar A."/>
            <person name="Rosenke K."/>
        </authorList>
    </citation>
    <scope>NUCLEOTIDE SEQUENCE [LARGE SCALE GENOMIC DNA]</scope>
    <source>
        <strain evidence="2">S5(T) (JCM 30642 \VKM B-2941)</strain>
    </source>
</reference>
<evidence type="ECO:0000313" key="1">
    <source>
        <dbReference type="EMBL" id="SIM86899.1"/>
    </source>
</evidence>
<organism evidence="1 2">
    <name type="scientific">Cuniculiplasma divulgatum</name>
    <dbReference type="NCBI Taxonomy" id="1673428"/>
    <lineage>
        <taxon>Archaea</taxon>
        <taxon>Methanobacteriati</taxon>
        <taxon>Thermoplasmatota</taxon>
        <taxon>Thermoplasmata</taxon>
        <taxon>Thermoplasmatales</taxon>
        <taxon>Cuniculiplasmataceae</taxon>
        <taxon>Cuniculiplasma</taxon>
    </lineage>
</organism>
<dbReference type="EMBL" id="LT671858">
    <property type="protein sequence ID" value="SIM86899.1"/>
    <property type="molecule type" value="Genomic_DNA"/>
</dbReference>
<protein>
    <submittedName>
        <fullName evidence="1">Predicted small metal-binding protein</fullName>
    </submittedName>
</protein>
<dbReference type="AlphaFoldDB" id="A0A1N5WP04"/>
<dbReference type="Pfam" id="PF06348">
    <property type="entry name" value="DUF1059"/>
    <property type="match status" value="1"/>
</dbReference>
<dbReference type="InterPro" id="IPR009409">
    <property type="entry name" value="DUF1059"/>
</dbReference>
<dbReference type="GeneID" id="41589157"/>
<gene>
    <name evidence="1" type="ORF">CSP5_1921</name>
</gene>
<accession>A0A1N5WP04</accession>
<sequence>MAKYKFACADIGMECGFKTDAKSKEELMPKIVEHAKTAHNITEITPDLQKKVEGAIKKSMF</sequence>
<dbReference type="RefSeq" id="WP_148690218.1">
    <property type="nucleotide sequence ID" value="NZ_LT671858.1"/>
</dbReference>